<proteinExistence type="predicted"/>
<dbReference type="EMBL" id="CAJVPT010012046">
    <property type="protein sequence ID" value="CAG8584615.1"/>
    <property type="molecule type" value="Genomic_DNA"/>
</dbReference>
<gene>
    <name evidence="1" type="ORF">ACOLOM_LOCUS6095</name>
</gene>
<organism evidence="1 2">
    <name type="scientific">Acaulospora colombiana</name>
    <dbReference type="NCBI Taxonomy" id="27376"/>
    <lineage>
        <taxon>Eukaryota</taxon>
        <taxon>Fungi</taxon>
        <taxon>Fungi incertae sedis</taxon>
        <taxon>Mucoromycota</taxon>
        <taxon>Glomeromycotina</taxon>
        <taxon>Glomeromycetes</taxon>
        <taxon>Diversisporales</taxon>
        <taxon>Acaulosporaceae</taxon>
        <taxon>Acaulospora</taxon>
    </lineage>
</organism>
<evidence type="ECO:0000313" key="2">
    <source>
        <dbReference type="Proteomes" id="UP000789525"/>
    </source>
</evidence>
<dbReference type="Proteomes" id="UP000789525">
    <property type="component" value="Unassembled WGS sequence"/>
</dbReference>
<feature type="non-terminal residue" evidence="1">
    <location>
        <position position="1"/>
    </location>
</feature>
<reference evidence="1" key="1">
    <citation type="submission" date="2021-06" db="EMBL/GenBank/DDBJ databases">
        <authorList>
            <person name="Kallberg Y."/>
            <person name="Tangrot J."/>
            <person name="Rosling A."/>
        </authorList>
    </citation>
    <scope>NUCLEOTIDE SEQUENCE</scope>
    <source>
        <strain evidence="1">CL356</strain>
    </source>
</reference>
<keyword evidence="2" id="KW-1185">Reference proteome</keyword>
<comment type="caution">
    <text evidence="1">The sequence shown here is derived from an EMBL/GenBank/DDBJ whole genome shotgun (WGS) entry which is preliminary data.</text>
</comment>
<sequence>EGEKTYPRLYKEGIRYLGVYLSNKSSYCSTKNKLLEKILKFTNAISSQKGWNGLITRQASHWIIPAQLEYAINATVPSDNEMVILQRKMNKPIKARLGVKHIISNKILYSPASLNIVKLQNCCDLTTIKILTVKLTNLKIFPVTSREIISIQAAQAIWCCPICFPYYFTDSWIISTALLAKRYNIRICPLPCPFNHNNHENSIGLNIKLTKATALSLYYSNIKTI</sequence>
<name>A0ACA9MF63_9GLOM</name>
<accession>A0ACA9MF63</accession>
<protein>
    <submittedName>
        <fullName evidence="1">15172_t:CDS:1</fullName>
    </submittedName>
</protein>
<evidence type="ECO:0000313" key="1">
    <source>
        <dbReference type="EMBL" id="CAG8584615.1"/>
    </source>
</evidence>